<dbReference type="EMBL" id="BJYQ01000156">
    <property type="protein sequence ID" value="GEN98142.1"/>
    <property type="molecule type" value="Genomic_DNA"/>
</dbReference>
<evidence type="ECO:0000313" key="1">
    <source>
        <dbReference type="EMBL" id="GEN98142.1"/>
    </source>
</evidence>
<reference evidence="1 2" key="1">
    <citation type="submission" date="2019-07" db="EMBL/GenBank/DDBJ databases">
        <title>Whole genome shotgun sequence of Streptococcus oligofermentans NBRC 106105.</title>
        <authorList>
            <person name="Hosoyama A."/>
            <person name="Uohara A."/>
            <person name="Ohji S."/>
            <person name="Ichikawa N."/>
        </authorList>
    </citation>
    <scope>NUCLEOTIDE SEQUENCE [LARGE SCALE GENOMIC DNA]</scope>
    <source>
        <strain evidence="1 2">NBRC 106105</strain>
    </source>
</reference>
<dbReference type="RefSeq" id="WP_015604222.1">
    <property type="nucleotide sequence ID" value="NZ_BJYQ01000156.1"/>
</dbReference>
<proteinExistence type="predicted"/>
<protein>
    <submittedName>
        <fullName evidence="1">Uncharacterized protein</fullName>
    </submittedName>
</protein>
<dbReference type="Proteomes" id="UP000321868">
    <property type="component" value="Unassembled WGS sequence"/>
</dbReference>
<evidence type="ECO:0000313" key="2">
    <source>
        <dbReference type="Proteomes" id="UP000321868"/>
    </source>
</evidence>
<gene>
    <name evidence="1" type="ORF">SOL01_20160</name>
</gene>
<organism evidence="1 2">
    <name type="scientific">Streptococcus cristatus</name>
    <dbReference type="NCBI Taxonomy" id="45634"/>
    <lineage>
        <taxon>Bacteria</taxon>
        <taxon>Bacillati</taxon>
        <taxon>Bacillota</taxon>
        <taxon>Bacilli</taxon>
        <taxon>Lactobacillales</taxon>
        <taxon>Streptococcaceae</taxon>
        <taxon>Streptococcus</taxon>
    </lineage>
</organism>
<sequence>MNETIVNETIKMVDKFLSLVTIDLADDLDRQLAAAYIFGMLNGKAQKDSISPENVQALMIRIGIEKLQYAPEVAFEMTQFVINATDKEFHPTVHAIIHRGLEGYFLYSDSQFGALSDDFDDIVQVVKS</sequence>
<dbReference type="Pfam" id="PF15574">
    <property type="entry name" value="Imm48"/>
    <property type="match status" value="1"/>
</dbReference>
<dbReference type="AlphaFoldDB" id="A0A512AES1"/>
<name>A0A512AES1_STRCR</name>
<dbReference type="OrthoDB" id="2224088at2"/>
<comment type="caution">
    <text evidence="1">The sequence shown here is derived from an EMBL/GenBank/DDBJ whole genome shotgun (WGS) entry which is preliminary data.</text>
</comment>
<dbReference type="InterPro" id="IPR029075">
    <property type="entry name" value="Imm48"/>
</dbReference>
<accession>A0A512AES1</accession>